<evidence type="ECO:0000313" key="1">
    <source>
        <dbReference type="EMBL" id="OLO80507.1"/>
    </source>
</evidence>
<dbReference type="Proteomes" id="UP000186781">
    <property type="component" value="Unassembled WGS sequence"/>
</dbReference>
<gene>
    <name evidence="1" type="ORF">BKH13_13420</name>
</gene>
<dbReference type="EMBL" id="MSKX01000044">
    <property type="protein sequence ID" value="OLO80507.1"/>
    <property type="molecule type" value="Genomic_DNA"/>
</dbReference>
<protein>
    <submittedName>
        <fullName evidence="1">Uncharacterized protein</fullName>
    </submittedName>
</protein>
<proteinExistence type="predicted"/>
<keyword evidence="2" id="KW-1185">Reference proteome</keyword>
<comment type="caution">
    <text evidence="1">The sequence shown here is derived from an EMBL/GenBank/DDBJ whole genome shotgun (WGS) entry which is preliminary data.</text>
</comment>
<reference evidence="1 2" key="1">
    <citation type="submission" date="2016-12" db="EMBL/GenBank/DDBJ databases">
        <title>Genomic comparison of strains in the 'Actinomyces naeslundii' group.</title>
        <authorList>
            <person name="Mughal S.R."/>
            <person name="Do T."/>
            <person name="Gilbert S.C."/>
            <person name="Witherden E.A."/>
            <person name="Didelot X."/>
            <person name="Beighton D."/>
        </authorList>
    </citation>
    <scope>NUCLEOTIDE SEQUENCE [LARGE SCALE GENOMIC DNA]</scope>
    <source>
        <strain evidence="1 2">WE6B-3</strain>
    </source>
</reference>
<organism evidence="1 2">
    <name type="scientific">Actinomyces naeslundii</name>
    <dbReference type="NCBI Taxonomy" id="1655"/>
    <lineage>
        <taxon>Bacteria</taxon>
        <taxon>Bacillati</taxon>
        <taxon>Actinomycetota</taxon>
        <taxon>Actinomycetes</taxon>
        <taxon>Actinomycetales</taxon>
        <taxon>Actinomycetaceae</taxon>
        <taxon>Actinomyces</taxon>
    </lineage>
</organism>
<evidence type="ECO:0000313" key="2">
    <source>
        <dbReference type="Proteomes" id="UP000186781"/>
    </source>
</evidence>
<name>A0ABX3EVI7_ACTNA</name>
<sequence>MPEVTDIGPRFRLSGSPMAHATMPMIAITGSLRDCDIRSTGYPVHRHTLTSPTITNMVSAPGFARSTAEVAVRTRAEGRRALQQEERTRILLFFLWSE</sequence>
<accession>A0ABX3EVI7</accession>